<dbReference type="InterPro" id="IPR009501">
    <property type="entry name" value="UCP020269"/>
</dbReference>
<dbReference type="Pfam" id="PF02589">
    <property type="entry name" value="LUD_dom"/>
    <property type="match status" value="1"/>
</dbReference>
<dbReference type="Proteomes" id="UP000544222">
    <property type="component" value="Unassembled WGS sequence"/>
</dbReference>
<reference evidence="2 3" key="1">
    <citation type="submission" date="2020-08" db="EMBL/GenBank/DDBJ databases">
        <title>Genomic Encyclopedia of Type Strains, Phase IV (KMG-IV): sequencing the most valuable type-strain genomes for metagenomic binning, comparative biology and taxonomic classification.</title>
        <authorList>
            <person name="Goeker M."/>
        </authorList>
    </citation>
    <scope>NUCLEOTIDE SEQUENCE [LARGE SCALE GENOMIC DNA]</scope>
    <source>
        <strain evidence="2 3">DSM 27471</strain>
    </source>
</reference>
<name>A0A7W5DSP4_9PORP</name>
<evidence type="ECO:0000259" key="1">
    <source>
        <dbReference type="Pfam" id="PF02589"/>
    </source>
</evidence>
<evidence type="ECO:0000313" key="3">
    <source>
        <dbReference type="Proteomes" id="UP000544222"/>
    </source>
</evidence>
<dbReference type="PANTHER" id="PTHR36179">
    <property type="entry name" value="LUD_DOM DOMAIN-CONTAINING PROTEIN"/>
    <property type="match status" value="1"/>
</dbReference>
<dbReference type="EMBL" id="JACHYB010000002">
    <property type="protein sequence ID" value="MBB3188367.1"/>
    <property type="molecule type" value="Genomic_DNA"/>
</dbReference>
<accession>A0A7W5DSP4</accession>
<sequence length="210" mass="23704">MDITLQNVIRQLERNNFEVFYAPTLEAAKTVFENEIVNKLPISSASYADSITMRQSGALDLLRAKPGIEFIDTFAPDDSLEEKIRKRKKALTVDLFITGTNAITEQGQLINLDMIGNRVAALTFGPEHVVVFIGKNKIVNNLDEAFQRIKTISAPMNSKRHTNFKLPCQTTGICQECRSPQRICNTWTITEKSYPKHRITVILIDQDAGY</sequence>
<feature type="domain" description="LUD" evidence="1">
    <location>
        <begin position="6"/>
        <end position="204"/>
    </location>
</feature>
<keyword evidence="3" id="KW-1185">Reference proteome</keyword>
<dbReference type="InterPro" id="IPR037171">
    <property type="entry name" value="NagB/RpiA_transferase-like"/>
</dbReference>
<dbReference type="SUPFAM" id="SSF100950">
    <property type="entry name" value="NagB/RpiA/CoA transferase-like"/>
    <property type="match status" value="1"/>
</dbReference>
<gene>
    <name evidence="2" type="ORF">FHX64_002565</name>
</gene>
<proteinExistence type="predicted"/>
<dbReference type="InterPro" id="IPR003741">
    <property type="entry name" value="LUD_dom"/>
</dbReference>
<dbReference type="PIRSF" id="PIRSF020269">
    <property type="entry name" value="DUF1121"/>
    <property type="match status" value="1"/>
</dbReference>
<dbReference type="RefSeq" id="WP_183414120.1">
    <property type="nucleotide sequence ID" value="NZ_JACHYB010000002.1"/>
</dbReference>
<organism evidence="2 3">
    <name type="scientific">Microbacter margulisiae</name>
    <dbReference type="NCBI Taxonomy" id="1350067"/>
    <lineage>
        <taxon>Bacteria</taxon>
        <taxon>Pseudomonadati</taxon>
        <taxon>Bacteroidota</taxon>
        <taxon>Bacteroidia</taxon>
        <taxon>Bacteroidales</taxon>
        <taxon>Porphyromonadaceae</taxon>
        <taxon>Microbacter</taxon>
    </lineage>
</organism>
<evidence type="ECO:0000313" key="2">
    <source>
        <dbReference type="EMBL" id="MBB3188367.1"/>
    </source>
</evidence>
<protein>
    <submittedName>
        <fullName evidence="2">L-lactate utilization protein LutC</fullName>
    </submittedName>
</protein>
<dbReference type="PANTHER" id="PTHR36179:SF2">
    <property type="entry name" value="LUD DOMAIN-CONTAINING PROTEIN"/>
    <property type="match status" value="1"/>
</dbReference>
<dbReference type="Gene3D" id="3.40.50.10420">
    <property type="entry name" value="NagB/RpiA/CoA transferase-like"/>
    <property type="match status" value="1"/>
</dbReference>
<dbReference type="AlphaFoldDB" id="A0A7W5DSP4"/>
<dbReference type="InterPro" id="IPR024185">
    <property type="entry name" value="FTHF_cligase-like_sf"/>
</dbReference>
<comment type="caution">
    <text evidence="2">The sequence shown here is derived from an EMBL/GenBank/DDBJ whole genome shotgun (WGS) entry which is preliminary data.</text>
</comment>